<dbReference type="RefSeq" id="WP_259961961.1">
    <property type="nucleotide sequence ID" value="NZ_JAOAMV010000004.1"/>
</dbReference>
<dbReference type="EMBL" id="JAOAMV010000004">
    <property type="protein sequence ID" value="MCT2559089.1"/>
    <property type="molecule type" value="Genomic_DNA"/>
</dbReference>
<keyword evidence="1" id="KW-0812">Transmembrane</keyword>
<gene>
    <name evidence="2" type="ORF">N0B51_08855</name>
</gene>
<feature type="transmembrane region" description="Helical" evidence="1">
    <location>
        <begin position="20"/>
        <end position="38"/>
    </location>
</feature>
<accession>A0A9X2W2N0</accession>
<keyword evidence="1" id="KW-0472">Membrane</keyword>
<dbReference type="AlphaFoldDB" id="A0A9X2W2N0"/>
<evidence type="ECO:0000313" key="2">
    <source>
        <dbReference type="EMBL" id="MCT2559089.1"/>
    </source>
</evidence>
<sequence length="87" mass="9139">MSEGDEEAVIDRIDRKAGMIWSRIGGAVLVVCALALLAESFGGAGPLDRWPLVLGAGLLAGLACFAFRSRAPLSDLLTDGPDRRGKK</sequence>
<name>A0A9X2W2N0_9SPHN</name>
<organism evidence="2 3">
    <name type="scientific">Tsuneonella litorea</name>
    <dbReference type="NCBI Taxonomy" id="2976475"/>
    <lineage>
        <taxon>Bacteria</taxon>
        <taxon>Pseudomonadati</taxon>
        <taxon>Pseudomonadota</taxon>
        <taxon>Alphaproteobacteria</taxon>
        <taxon>Sphingomonadales</taxon>
        <taxon>Erythrobacteraceae</taxon>
        <taxon>Tsuneonella</taxon>
    </lineage>
</organism>
<protein>
    <submittedName>
        <fullName evidence="2">Uncharacterized protein</fullName>
    </submittedName>
</protein>
<keyword evidence="3" id="KW-1185">Reference proteome</keyword>
<feature type="transmembrane region" description="Helical" evidence="1">
    <location>
        <begin position="50"/>
        <end position="67"/>
    </location>
</feature>
<evidence type="ECO:0000313" key="3">
    <source>
        <dbReference type="Proteomes" id="UP001142648"/>
    </source>
</evidence>
<proteinExistence type="predicted"/>
<comment type="caution">
    <text evidence="2">The sequence shown here is derived from an EMBL/GenBank/DDBJ whole genome shotgun (WGS) entry which is preliminary data.</text>
</comment>
<evidence type="ECO:0000256" key="1">
    <source>
        <dbReference type="SAM" id="Phobius"/>
    </source>
</evidence>
<reference evidence="2" key="1">
    <citation type="submission" date="2022-09" db="EMBL/GenBank/DDBJ databases">
        <title>The genome sequence of Tsuneonella sp. YG55.</title>
        <authorList>
            <person name="Liu Y."/>
        </authorList>
    </citation>
    <scope>NUCLEOTIDE SEQUENCE</scope>
    <source>
        <strain evidence="2">YG55</strain>
    </source>
</reference>
<dbReference type="Proteomes" id="UP001142648">
    <property type="component" value="Unassembled WGS sequence"/>
</dbReference>
<keyword evidence="1" id="KW-1133">Transmembrane helix</keyword>